<dbReference type="GO" id="GO:0000155">
    <property type="term" value="F:phosphorelay sensor kinase activity"/>
    <property type="evidence" value="ECO:0007669"/>
    <property type="project" value="InterPro"/>
</dbReference>
<dbReference type="PRINTS" id="PR00344">
    <property type="entry name" value="BCTRLSENSOR"/>
</dbReference>
<feature type="transmembrane region" description="Helical" evidence="14">
    <location>
        <begin position="398"/>
        <end position="417"/>
    </location>
</feature>
<comment type="subcellular location">
    <subcellularLocation>
        <location evidence="2">Membrane</location>
        <topology evidence="2">Multi-pass membrane protein</topology>
    </subcellularLocation>
</comment>
<evidence type="ECO:0000313" key="19">
    <source>
        <dbReference type="Proteomes" id="UP000231990"/>
    </source>
</evidence>
<dbReference type="InterPro" id="IPR038318">
    <property type="entry name" value="KdpD_sf"/>
</dbReference>
<dbReference type="InterPro" id="IPR006016">
    <property type="entry name" value="UspA"/>
</dbReference>
<dbReference type="Pfam" id="PF00512">
    <property type="entry name" value="HisKA"/>
    <property type="match status" value="1"/>
</dbReference>
<dbReference type="InterPro" id="IPR014729">
    <property type="entry name" value="Rossmann-like_a/b/a_fold"/>
</dbReference>
<evidence type="ECO:0000256" key="8">
    <source>
        <dbReference type="ARBA" id="ARBA00022777"/>
    </source>
</evidence>
<dbReference type="PANTHER" id="PTHR45569">
    <property type="entry name" value="SENSOR PROTEIN KDPD"/>
    <property type="match status" value="1"/>
</dbReference>
<dbReference type="AlphaFoldDB" id="A0A2M9ZQ74"/>
<keyword evidence="5" id="KW-0808">Transferase</keyword>
<comment type="catalytic activity">
    <reaction evidence="1">
        <text>ATP + protein L-histidine = ADP + protein N-phospho-L-histidine.</text>
        <dbReference type="EC" id="2.7.13.3"/>
    </reaction>
</comment>
<evidence type="ECO:0000256" key="5">
    <source>
        <dbReference type="ARBA" id="ARBA00022679"/>
    </source>
</evidence>
<dbReference type="InterPro" id="IPR003594">
    <property type="entry name" value="HATPase_dom"/>
</dbReference>
<dbReference type="Proteomes" id="UP000231962">
    <property type="component" value="Unassembled WGS sequence"/>
</dbReference>
<dbReference type="InterPro" id="IPR004358">
    <property type="entry name" value="Sig_transdc_His_kin-like_C"/>
</dbReference>
<accession>A0A2M9ZQ74</accession>
<evidence type="ECO:0000313" key="17">
    <source>
        <dbReference type="EMBL" id="PJZ74227.1"/>
    </source>
</evidence>
<dbReference type="InterPro" id="IPR052023">
    <property type="entry name" value="Histidine_kinase_KdpD"/>
</dbReference>
<name>A0A2M9ZQ74_9LEPT</name>
<keyword evidence="6 14" id="KW-0812">Transmembrane</keyword>
<dbReference type="PANTHER" id="PTHR45569:SF1">
    <property type="entry name" value="SENSOR PROTEIN KDPD"/>
    <property type="match status" value="1"/>
</dbReference>
<evidence type="ECO:0000256" key="4">
    <source>
        <dbReference type="ARBA" id="ARBA00022553"/>
    </source>
</evidence>
<feature type="domain" description="Histidine kinase" evidence="15">
    <location>
        <begin position="670"/>
        <end position="886"/>
    </location>
</feature>
<dbReference type="Gene3D" id="1.10.287.130">
    <property type="match status" value="1"/>
</dbReference>
<proteinExistence type="predicted"/>
<keyword evidence="4" id="KW-0597">Phosphoprotein</keyword>
<dbReference type="Pfam" id="PF13493">
    <property type="entry name" value="DUF4118"/>
    <property type="match status" value="1"/>
</dbReference>
<dbReference type="InterPro" id="IPR025201">
    <property type="entry name" value="KdpD_TM"/>
</dbReference>
<evidence type="ECO:0000256" key="9">
    <source>
        <dbReference type="ARBA" id="ARBA00022840"/>
    </source>
</evidence>
<dbReference type="Gene3D" id="3.30.565.10">
    <property type="entry name" value="Histidine kinase-like ATPase, C-terminal domain"/>
    <property type="match status" value="1"/>
</dbReference>
<dbReference type="EMBL" id="NPDY01000026">
    <property type="protein sequence ID" value="PJZ68306.1"/>
    <property type="molecule type" value="Genomic_DNA"/>
</dbReference>
<sequence length="894" mass="100021">MGREQENRPDPDELLSRIQSEEENSKKGKLKIFFGMAPGVGKTYEMLKDAQRIKSEGKDLVIGYLEGHDRKETLLQAEGLEVVPRQKIRYKEIEMEEMDLDAVIARKPEVVLIDELAHTNVPGSRHLKRYQDVLEILDQGIDVYSTLNVQHLESRAKIVEEMIGAPVSERIPDSILEIADEVELIDFIPEDLVKRLKEGRIYKLEKVPQALSSFFRIPHLTALREISLNYTSKLVDRELSRLEPNKDSKLSEKILVAVSPSPHSADLIREAKKIAFGWKCTWVALYVDDGRRLSNEERKGLHSYLQLARELGAEILTLPERDPVVGILRAAQRTKATHVVIGKTSKTKFSWILEGGSVADRLSKGSEDFQLIIASTKSPEDKRKTIGPFWSVARSSPLQYFLSLVALLGVTALNLLLAPFTGYWSIGLLYLFYVMGCALFAGRGPVLVSSAISALLWNFLFIPPRFTFRIAKLEDWLMFVTYFILALVLGILTTRLRSREEALRSGEETLSALYDLSLALSRTQTEDGIAAVAVAAVEKKFKSGTMIVLTDSEGRLQLTPHKRSQFLPDQREFALAAWTFQNRKPSGRSTDTVPSSRGLYLPLLSPGGCFGVLGLDREGKEPLLVGEDAQLNSMLNQIALSLERSQLLGLMESAKVIEESEKLHSALFNSISHEFRTPLTVIRASLDLLEKSESKTEKEAGNTKLNLVGEIRSAYRKLERLVNNLLDMSRLESGRLKLDLQWEDPGEIVMNAIKEYEVEWGEHPIKTSIDENLPLVRLDNRLMQQVLIHLIQNACMHTPDGTQITIRASVPIDHLLLTVEDDGPGIPVGQEEKIFEKFSKASQLSHGTGLGLSICRGLVEAQGGTISGQNKPEGGARFTIRIPVITFPPLNEVE</sequence>
<dbReference type="InterPro" id="IPR003852">
    <property type="entry name" value="Sig_transdc_His_kinase_KdpD_N"/>
</dbReference>
<dbReference type="EC" id="2.7.13.3" evidence="3"/>
<keyword evidence="18" id="KW-1185">Reference proteome</keyword>
<keyword evidence="7" id="KW-0547">Nucleotide-binding</keyword>
<feature type="transmembrane region" description="Helical" evidence="14">
    <location>
        <begin position="446"/>
        <end position="464"/>
    </location>
</feature>
<evidence type="ECO:0000256" key="11">
    <source>
        <dbReference type="ARBA" id="ARBA00023012"/>
    </source>
</evidence>
<dbReference type="EMBL" id="NPDZ01000002">
    <property type="protein sequence ID" value="PJZ74227.1"/>
    <property type="molecule type" value="Genomic_DNA"/>
</dbReference>
<dbReference type="SUPFAM" id="SSF52402">
    <property type="entry name" value="Adenine nucleotide alpha hydrolases-like"/>
    <property type="match status" value="1"/>
</dbReference>
<evidence type="ECO:0000256" key="2">
    <source>
        <dbReference type="ARBA" id="ARBA00004141"/>
    </source>
</evidence>
<evidence type="ECO:0000313" key="16">
    <source>
        <dbReference type="EMBL" id="PJZ68306.1"/>
    </source>
</evidence>
<keyword evidence="12 14" id="KW-0472">Membrane</keyword>
<dbReference type="Gene3D" id="1.20.120.620">
    <property type="entry name" value="Backbone structure of the membrane domain of e. Coli histidine kinase receptor kdpd"/>
    <property type="match status" value="1"/>
</dbReference>
<evidence type="ECO:0000256" key="13">
    <source>
        <dbReference type="SAM" id="MobiDB-lite"/>
    </source>
</evidence>
<dbReference type="GO" id="GO:0005737">
    <property type="term" value="C:cytoplasm"/>
    <property type="evidence" value="ECO:0007669"/>
    <property type="project" value="UniProtKB-ARBA"/>
</dbReference>
<evidence type="ECO:0000256" key="3">
    <source>
        <dbReference type="ARBA" id="ARBA00012438"/>
    </source>
</evidence>
<dbReference type="Gene3D" id="3.30.450.40">
    <property type="match status" value="1"/>
</dbReference>
<dbReference type="InterPro" id="IPR036097">
    <property type="entry name" value="HisK_dim/P_sf"/>
</dbReference>
<dbReference type="InterPro" id="IPR029016">
    <property type="entry name" value="GAF-like_dom_sf"/>
</dbReference>
<dbReference type="InterPro" id="IPR036890">
    <property type="entry name" value="HATPase_C_sf"/>
</dbReference>
<dbReference type="SMART" id="SM00388">
    <property type="entry name" value="HisKA"/>
    <property type="match status" value="1"/>
</dbReference>
<dbReference type="GO" id="GO:0005524">
    <property type="term" value="F:ATP binding"/>
    <property type="evidence" value="ECO:0007669"/>
    <property type="project" value="UniProtKB-KW"/>
</dbReference>
<keyword evidence="10 14" id="KW-1133">Transmembrane helix</keyword>
<dbReference type="Pfam" id="PF02702">
    <property type="entry name" value="KdpD"/>
    <property type="match status" value="1"/>
</dbReference>
<evidence type="ECO:0000256" key="7">
    <source>
        <dbReference type="ARBA" id="ARBA00022741"/>
    </source>
</evidence>
<feature type="transmembrane region" description="Helical" evidence="14">
    <location>
        <begin position="476"/>
        <end position="494"/>
    </location>
</feature>
<keyword evidence="8 17" id="KW-0418">Kinase</keyword>
<dbReference type="GO" id="GO:0005886">
    <property type="term" value="C:plasma membrane"/>
    <property type="evidence" value="ECO:0007669"/>
    <property type="project" value="TreeGrafter"/>
</dbReference>
<dbReference type="Pfam" id="PF00582">
    <property type="entry name" value="Usp"/>
    <property type="match status" value="1"/>
</dbReference>
<evidence type="ECO:0000256" key="6">
    <source>
        <dbReference type="ARBA" id="ARBA00022692"/>
    </source>
</evidence>
<dbReference type="SUPFAM" id="SSF52540">
    <property type="entry name" value="P-loop containing nucleoside triphosphate hydrolases"/>
    <property type="match status" value="1"/>
</dbReference>
<keyword evidence="11" id="KW-0902">Two-component regulatory system</keyword>
<feature type="transmembrane region" description="Helical" evidence="14">
    <location>
        <begin position="423"/>
        <end position="441"/>
    </location>
</feature>
<evidence type="ECO:0000313" key="18">
    <source>
        <dbReference type="Proteomes" id="UP000231962"/>
    </source>
</evidence>
<dbReference type="Gene3D" id="3.40.50.620">
    <property type="entry name" value="HUPs"/>
    <property type="match status" value="1"/>
</dbReference>
<dbReference type="InterPro" id="IPR003661">
    <property type="entry name" value="HisK_dim/P_dom"/>
</dbReference>
<feature type="region of interest" description="Disordered" evidence="13">
    <location>
        <begin position="1"/>
        <end position="26"/>
    </location>
</feature>
<protein>
    <recommendedName>
        <fullName evidence="3">histidine kinase</fullName>
        <ecNumber evidence="3">2.7.13.3</ecNumber>
    </recommendedName>
</protein>
<dbReference type="SUPFAM" id="SSF55874">
    <property type="entry name" value="ATPase domain of HSP90 chaperone/DNA topoisomerase II/histidine kinase"/>
    <property type="match status" value="1"/>
</dbReference>
<dbReference type="OrthoDB" id="9806130at2"/>
<evidence type="ECO:0000256" key="12">
    <source>
        <dbReference type="ARBA" id="ARBA00023136"/>
    </source>
</evidence>
<evidence type="ECO:0000256" key="14">
    <source>
        <dbReference type="SAM" id="Phobius"/>
    </source>
</evidence>
<evidence type="ECO:0000256" key="1">
    <source>
        <dbReference type="ARBA" id="ARBA00000085"/>
    </source>
</evidence>
<dbReference type="InterPro" id="IPR005467">
    <property type="entry name" value="His_kinase_dom"/>
</dbReference>
<organism evidence="17 19">
    <name type="scientific">Leptospira perolatii</name>
    <dbReference type="NCBI Taxonomy" id="2023191"/>
    <lineage>
        <taxon>Bacteria</taxon>
        <taxon>Pseudomonadati</taxon>
        <taxon>Spirochaetota</taxon>
        <taxon>Spirochaetia</taxon>
        <taxon>Leptospirales</taxon>
        <taxon>Leptospiraceae</taxon>
        <taxon>Leptospira</taxon>
    </lineage>
</organism>
<dbReference type="RefSeq" id="WP_100715262.1">
    <property type="nucleotide sequence ID" value="NZ_NPDY01000026.1"/>
</dbReference>
<gene>
    <name evidence="16" type="ORF">CH360_16835</name>
    <name evidence="17" type="ORF">CH373_04760</name>
</gene>
<evidence type="ECO:0000259" key="15">
    <source>
        <dbReference type="PROSITE" id="PS50109"/>
    </source>
</evidence>
<dbReference type="Gene3D" id="3.40.50.300">
    <property type="entry name" value="P-loop containing nucleotide triphosphate hydrolases"/>
    <property type="match status" value="1"/>
</dbReference>
<evidence type="ECO:0000256" key="10">
    <source>
        <dbReference type="ARBA" id="ARBA00022989"/>
    </source>
</evidence>
<dbReference type="Pfam" id="PF02518">
    <property type="entry name" value="HATPase_c"/>
    <property type="match status" value="1"/>
</dbReference>
<dbReference type="SUPFAM" id="SSF47384">
    <property type="entry name" value="Homodimeric domain of signal transducing histidine kinase"/>
    <property type="match status" value="1"/>
</dbReference>
<reference evidence="18 19" key="1">
    <citation type="submission" date="2017-07" db="EMBL/GenBank/DDBJ databases">
        <title>Leptospira spp. isolated from tropical soils.</title>
        <authorList>
            <person name="Thibeaux R."/>
            <person name="Iraola G."/>
            <person name="Ferres I."/>
            <person name="Bierque E."/>
            <person name="Girault D."/>
            <person name="Soupe-Gilbert M.-E."/>
            <person name="Picardeau M."/>
            <person name="Goarant C."/>
        </authorList>
    </citation>
    <scope>NUCLEOTIDE SEQUENCE [LARGE SCALE GENOMIC DNA]</scope>
    <source>
        <strain evidence="17 19">FH1-B-B1</strain>
        <strain evidence="16 18">FH1-B-C1</strain>
    </source>
</reference>
<dbReference type="Proteomes" id="UP000231990">
    <property type="component" value="Unassembled WGS sequence"/>
</dbReference>
<keyword evidence="9" id="KW-0067">ATP-binding</keyword>
<dbReference type="FunFam" id="3.40.50.300:FF:000483">
    <property type="entry name" value="Sensor histidine kinase KdpD"/>
    <property type="match status" value="1"/>
</dbReference>
<dbReference type="SMART" id="SM00387">
    <property type="entry name" value="HATPase_c"/>
    <property type="match status" value="1"/>
</dbReference>
<dbReference type="InterPro" id="IPR027417">
    <property type="entry name" value="P-loop_NTPase"/>
</dbReference>
<dbReference type="CDD" id="cd00082">
    <property type="entry name" value="HisKA"/>
    <property type="match status" value="1"/>
</dbReference>
<comment type="caution">
    <text evidence="17">The sequence shown here is derived from an EMBL/GenBank/DDBJ whole genome shotgun (WGS) entry which is preliminary data.</text>
</comment>
<dbReference type="PROSITE" id="PS50109">
    <property type="entry name" value="HIS_KIN"/>
    <property type="match status" value="1"/>
</dbReference>
<dbReference type="CDD" id="cd00075">
    <property type="entry name" value="HATPase"/>
    <property type="match status" value="1"/>
</dbReference>